<reference evidence="2" key="2">
    <citation type="submission" date="2003-05" db="EMBL/GenBank/DDBJ databases">
        <title>Oryza sativa nipponbare(GA3) genomic DNA, chromosome 7, BAC clone:B1100H02.</title>
        <authorList>
            <person name="Sasaki T."/>
            <person name="Matsumoto T."/>
            <person name="Katayose Y."/>
        </authorList>
    </citation>
    <scope>NUCLEOTIDE SEQUENCE</scope>
</reference>
<evidence type="ECO:0000313" key="4">
    <source>
        <dbReference type="Proteomes" id="UP000000763"/>
    </source>
</evidence>
<protein>
    <submittedName>
        <fullName evidence="2">Uncharacterized protein</fullName>
    </submittedName>
</protein>
<evidence type="ECO:0000313" key="3">
    <source>
        <dbReference type="EMBL" id="BAD32050.1"/>
    </source>
</evidence>
<gene>
    <name evidence="3" type="ORF">B1059D01.7</name>
    <name evidence="2" type="ORF">B1100H02.23</name>
</gene>
<dbReference type="Proteomes" id="UP000000763">
    <property type="component" value="Chromosome 7"/>
</dbReference>
<evidence type="ECO:0000313" key="2">
    <source>
        <dbReference type="EMBL" id="BAC84809.1"/>
    </source>
</evidence>
<reference evidence="3" key="1">
    <citation type="submission" date="2003-05" db="EMBL/GenBank/DDBJ databases">
        <title>Oryza sativa nipponbare(GA3) genomic DNA, chromosome 7, BAC clone:B1059D01.</title>
        <authorList>
            <person name="Sasaki T."/>
            <person name="Matsumoto T."/>
            <person name="Katayose Y."/>
        </authorList>
    </citation>
    <scope>NUCLEOTIDE SEQUENCE</scope>
</reference>
<proteinExistence type="predicted"/>
<evidence type="ECO:0000256" key="1">
    <source>
        <dbReference type="SAM" id="MobiDB-lite"/>
    </source>
</evidence>
<reference evidence="4" key="4">
    <citation type="journal article" date="2008" name="Nucleic Acids Res.">
        <title>The rice annotation project database (RAP-DB): 2008 update.</title>
        <authorList>
            <consortium name="The rice annotation project (RAP)"/>
        </authorList>
    </citation>
    <scope>GENOME REANNOTATION</scope>
    <source>
        <strain evidence="4">cv. Nipponbare</strain>
    </source>
</reference>
<accession>Q6YSJ1</accession>
<dbReference type="AlphaFoldDB" id="Q6YSJ1"/>
<dbReference type="EMBL" id="AP006465">
    <property type="protein sequence ID" value="BAD32050.1"/>
    <property type="molecule type" value="Genomic_DNA"/>
</dbReference>
<dbReference type="EMBL" id="AP006447">
    <property type="protein sequence ID" value="BAC84809.1"/>
    <property type="molecule type" value="Genomic_DNA"/>
</dbReference>
<organism evidence="2 4">
    <name type="scientific">Oryza sativa subsp. japonica</name>
    <name type="common">Rice</name>
    <dbReference type="NCBI Taxonomy" id="39947"/>
    <lineage>
        <taxon>Eukaryota</taxon>
        <taxon>Viridiplantae</taxon>
        <taxon>Streptophyta</taxon>
        <taxon>Embryophyta</taxon>
        <taxon>Tracheophyta</taxon>
        <taxon>Spermatophyta</taxon>
        <taxon>Magnoliopsida</taxon>
        <taxon>Liliopsida</taxon>
        <taxon>Poales</taxon>
        <taxon>Poaceae</taxon>
        <taxon>BOP clade</taxon>
        <taxon>Oryzoideae</taxon>
        <taxon>Oryzeae</taxon>
        <taxon>Oryzinae</taxon>
        <taxon>Oryza</taxon>
        <taxon>Oryza sativa</taxon>
    </lineage>
</organism>
<sequence>MACSELHGPSRRPSCLLSARSSRRNIDRQRRHPAAAATPTESLTADKCRFKWNRYLFHLGRFIVSPTAMYM</sequence>
<name>Q6YSJ1_ORYSJ</name>
<reference evidence="4" key="3">
    <citation type="journal article" date="2005" name="Nature">
        <title>The map-based sequence of the rice genome.</title>
        <authorList>
            <consortium name="International rice genome sequencing project (IRGSP)"/>
            <person name="Matsumoto T."/>
            <person name="Wu J."/>
            <person name="Kanamori H."/>
            <person name="Katayose Y."/>
            <person name="Fujisawa M."/>
            <person name="Namiki N."/>
            <person name="Mizuno H."/>
            <person name="Yamamoto K."/>
            <person name="Antonio B.A."/>
            <person name="Baba T."/>
            <person name="Sakata K."/>
            <person name="Nagamura Y."/>
            <person name="Aoki H."/>
            <person name="Arikawa K."/>
            <person name="Arita K."/>
            <person name="Bito T."/>
            <person name="Chiden Y."/>
            <person name="Fujitsuka N."/>
            <person name="Fukunaka R."/>
            <person name="Hamada M."/>
            <person name="Harada C."/>
            <person name="Hayashi A."/>
            <person name="Hijishita S."/>
            <person name="Honda M."/>
            <person name="Hosokawa S."/>
            <person name="Ichikawa Y."/>
            <person name="Idonuma A."/>
            <person name="Iijima M."/>
            <person name="Ikeda M."/>
            <person name="Ikeno M."/>
            <person name="Ito K."/>
            <person name="Ito S."/>
            <person name="Ito T."/>
            <person name="Ito Y."/>
            <person name="Ito Y."/>
            <person name="Iwabuchi A."/>
            <person name="Kamiya K."/>
            <person name="Karasawa W."/>
            <person name="Kurita K."/>
            <person name="Katagiri S."/>
            <person name="Kikuta A."/>
            <person name="Kobayashi H."/>
            <person name="Kobayashi N."/>
            <person name="Machita K."/>
            <person name="Maehara T."/>
            <person name="Masukawa M."/>
            <person name="Mizubayashi T."/>
            <person name="Mukai Y."/>
            <person name="Nagasaki H."/>
            <person name="Nagata Y."/>
            <person name="Naito S."/>
            <person name="Nakashima M."/>
            <person name="Nakama Y."/>
            <person name="Nakamichi Y."/>
            <person name="Nakamura M."/>
            <person name="Meguro A."/>
            <person name="Negishi M."/>
            <person name="Ohta I."/>
            <person name="Ohta T."/>
            <person name="Okamoto M."/>
            <person name="Ono N."/>
            <person name="Saji S."/>
            <person name="Sakaguchi M."/>
            <person name="Sakai K."/>
            <person name="Shibata M."/>
            <person name="Shimokawa T."/>
            <person name="Song J."/>
            <person name="Takazaki Y."/>
            <person name="Terasawa K."/>
            <person name="Tsugane M."/>
            <person name="Tsuji K."/>
            <person name="Ueda S."/>
            <person name="Waki K."/>
            <person name="Yamagata H."/>
            <person name="Yamamoto M."/>
            <person name="Yamamoto S."/>
            <person name="Yamane H."/>
            <person name="Yoshiki S."/>
            <person name="Yoshihara R."/>
            <person name="Yukawa K."/>
            <person name="Zhong H."/>
            <person name="Yano M."/>
            <person name="Yuan Q."/>
            <person name="Ouyang S."/>
            <person name="Liu J."/>
            <person name="Jones K.M."/>
            <person name="Gansberger K."/>
            <person name="Moffat K."/>
            <person name="Hill J."/>
            <person name="Bera J."/>
            <person name="Fadrosh D."/>
            <person name="Jin S."/>
            <person name="Johri S."/>
            <person name="Kim M."/>
            <person name="Overton L."/>
            <person name="Reardon M."/>
            <person name="Tsitrin T."/>
            <person name="Vuong H."/>
            <person name="Weaver B."/>
            <person name="Ciecko A."/>
            <person name="Tallon L."/>
            <person name="Jackson J."/>
            <person name="Pai G."/>
            <person name="Aken S.V."/>
            <person name="Utterback T."/>
            <person name="Reidmuller S."/>
            <person name="Feldblyum T."/>
            <person name="Hsiao J."/>
            <person name="Zismann V."/>
            <person name="Iobst S."/>
            <person name="de Vazeille A.R."/>
            <person name="Buell C.R."/>
            <person name="Ying K."/>
            <person name="Li Y."/>
            <person name="Lu T."/>
            <person name="Huang Y."/>
            <person name="Zhao Q."/>
            <person name="Feng Q."/>
            <person name="Zhang L."/>
            <person name="Zhu J."/>
            <person name="Weng Q."/>
            <person name="Mu J."/>
            <person name="Lu Y."/>
            <person name="Fan D."/>
            <person name="Liu Y."/>
            <person name="Guan J."/>
            <person name="Zhang Y."/>
            <person name="Yu S."/>
            <person name="Liu X."/>
            <person name="Zhang Y."/>
            <person name="Hong G."/>
            <person name="Han B."/>
            <person name="Choisne N."/>
            <person name="Demange N."/>
            <person name="Orjeda G."/>
            <person name="Samain S."/>
            <person name="Cattolico L."/>
            <person name="Pelletier E."/>
            <person name="Couloux A."/>
            <person name="Segurens B."/>
            <person name="Wincker P."/>
            <person name="D'Hont A."/>
            <person name="Scarpelli C."/>
            <person name="Weissenbach J."/>
            <person name="Salanoubat M."/>
            <person name="Quetier F."/>
            <person name="Yu Y."/>
            <person name="Kim H.R."/>
            <person name="Rambo T."/>
            <person name="Currie J."/>
            <person name="Collura K."/>
            <person name="Luo M."/>
            <person name="Yang T."/>
            <person name="Ammiraju J.S.S."/>
            <person name="Engler F."/>
            <person name="Soderlund C."/>
            <person name="Wing R.A."/>
            <person name="Palmer L.E."/>
            <person name="de la Bastide M."/>
            <person name="Spiegel L."/>
            <person name="Nascimento L."/>
            <person name="Zutavern T."/>
            <person name="O'Shaughnessy A."/>
            <person name="Dike S."/>
            <person name="Dedhia N."/>
            <person name="Preston R."/>
            <person name="Balija V."/>
            <person name="McCombie W.R."/>
            <person name="Chow T."/>
            <person name="Chen H."/>
            <person name="Chung M."/>
            <person name="Chen C."/>
            <person name="Shaw J."/>
            <person name="Wu H."/>
            <person name="Hsiao K."/>
            <person name="Chao Y."/>
            <person name="Chu M."/>
            <person name="Cheng C."/>
            <person name="Hour A."/>
            <person name="Lee P."/>
            <person name="Lin S."/>
            <person name="Lin Y."/>
            <person name="Liou J."/>
            <person name="Liu S."/>
            <person name="Hsing Y."/>
            <person name="Raghuvanshi S."/>
            <person name="Mohanty A."/>
            <person name="Bharti A.K."/>
            <person name="Gaur A."/>
            <person name="Gupta V."/>
            <person name="Kumar D."/>
            <person name="Ravi V."/>
            <person name="Vij S."/>
            <person name="Kapur A."/>
            <person name="Khurana P."/>
            <person name="Khurana P."/>
            <person name="Khurana J.P."/>
            <person name="Tyagi A.K."/>
            <person name="Gaikwad K."/>
            <person name="Singh A."/>
            <person name="Dalal V."/>
            <person name="Srivastava S."/>
            <person name="Dixit A."/>
            <person name="Pal A.K."/>
            <person name="Ghazi I.A."/>
            <person name="Yadav M."/>
            <person name="Pandit A."/>
            <person name="Bhargava A."/>
            <person name="Sureshbabu K."/>
            <person name="Batra K."/>
            <person name="Sharma T.R."/>
            <person name="Mohapatra T."/>
            <person name="Singh N.K."/>
            <person name="Messing J."/>
            <person name="Nelson A.B."/>
            <person name="Fuks G."/>
            <person name="Kavchok S."/>
            <person name="Keizer G."/>
            <person name="Linton E."/>
            <person name="Llaca V."/>
            <person name="Song R."/>
            <person name="Tanyolac B."/>
            <person name="Young S."/>
            <person name="Ho-Il K."/>
            <person name="Hahn J.H."/>
            <person name="Sangsakoo G."/>
            <person name="Vanavichit A."/>
            <person name="de Mattos Luiz.A.T."/>
            <person name="Zimmer P.D."/>
            <person name="Malone G."/>
            <person name="Dellagostin O."/>
            <person name="de Oliveira A.C."/>
            <person name="Bevan M."/>
            <person name="Bancroft I."/>
            <person name="Minx P."/>
            <person name="Cordum H."/>
            <person name="Wilson R."/>
            <person name="Cheng Z."/>
            <person name="Jin W."/>
            <person name="Jiang J."/>
            <person name="Leong S.A."/>
            <person name="Iwama H."/>
            <person name="Gojobori T."/>
            <person name="Itoh T."/>
            <person name="Niimura Y."/>
            <person name="Fujii Y."/>
            <person name="Habara T."/>
            <person name="Sakai H."/>
            <person name="Sato Y."/>
            <person name="Wilson G."/>
            <person name="Kumar K."/>
            <person name="McCouch S."/>
            <person name="Juretic N."/>
            <person name="Hoen D."/>
            <person name="Wright S."/>
            <person name="Bruskiewich R."/>
            <person name="Bureau T."/>
            <person name="Miyao A."/>
            <person name="Hirochika H."/>
            <person name="Nishikawa T."/>
            <person name="Kadowaki K."/>
            <person name="Sugiura M."/>
            <person name="Burr B."/>
            <person name="Sasaki T."/>
        </authorList>
    </citation>
    <scope>NUCLEOTIDE SEQUENCE [LARGE SCALE GENOMIC DNA]</scope>
    <source>
        <strain evidence="4">cv. Nipponbare</strain>
    </source>
</reference>
<feature type="region of interest" description="Disordered" evidence="1">
    <location>
        <begin position="1"/>
        <end position="42"/>
    </location>
</feature>